<dbReference type="Proteomes" id="UP001341840">
    <property type="component" value="Unassembled WGS sequence"/>
</dbReference>
<dbReference type="EMBL" id="JASCZI010159034">
    <property type="protein sequence ID" value="MED6178953.1"/>
    <property type="molecule type" value="Genomic_DNA"/>
</dbReference>
<name>A0ABU6W4K5_9FABA</name>
<sequence length="52" mass="5624">GRKPRTTKAIQQSSSPKFSRPTKTTQQSSPSNFSRAAIILFTSATSKTAELP</sequence>
<proteinExistence type="predicted"/>
<reference evidence="2 3" key="1">
    <citation type="journal article" date="2023" name="Plants (Basel)">
        <title>Bridging the Gap: Combining Genomics and Transcriptomics Approaches to Understand Stylosanthes scabra, an Orphan Legume from the Brazilian Caatinga.</title>
        <authorList>
            <person name="Ferreira-Neto J.R.C."/>
            <person name="da Silva M.D."/>
            <person name="Binneck E."/>
            <person name="de Melo N.F."/>
            <person name="da Silva R.H."/>
            <person name="de Melo A.L.T.M."/>
            <person name="Pandolfi V."/>
            <person name="Bustamante F.O."/>
            <person name="Brasileiro-Vidal A.C."/>
            <person name="Benko-Iseppon A.M."/>
        </authorList>
    </citation>
    <scope>NUCLEOTIDE SEQUENCE [LARGE SCALE GENOMIC DNA]</scope>
    <source>
        <tissue evidence="2">Leaves</tissue>
    </source>
</reference>
<feature type="non-terminal residue" evidence="2">
    <location>
        <position position="1"/>
    </location>
</feature>
<evidence type="ECO:0000313" key="3">
    <source>
        <dbReference type="Proteomes" id="UP001341840"/>
    </source>
</evidence>
<feature type="region of interest" description="Disordered" evidence="1">
    <location>
        <begin position="1"/>
        <end position="33"/>
    </location>
</feature>
<feature type="compositionally biased region" description="Polar residues" evidence="1">
    <location>
        <begin position="8"/>
        <end position="33"/>
    </location>
</feature>
<accession>A0ABU6W4K5</accession>
<organism evidence="2 3">
    <name type="scientific">Stylosanthes scabra</name>
    <dbReference type="NCBI Taxonomy" id="79078"/>
    <lineage>
        <taxon>Eukaryota</taxon>
        <taxon>Viridiplantae</taxon>
        <taxon>Streptophyta</taxon>
        <taxon>Embryophyta</taxon>
        <taxon>Tracheophyta</taxon>
        <taxon>Spermatophyta</taxon>
        <taxon>Magnoliopsida</taxon>
        <taxon>eudicotyledons</taxon>
        <taxon>Gunneridae</taxon>
        <taxon>Pentapetalae</taxon>
        <taxon>rosids</taxon>
        <taxon>fabids</taxon>
        <taxon>Fabales</taxon>
        <taxon>Fabaceae</taxon>
        <taxon>Papilionoideae</taxon>
        <taxon>50 kb inversion clade</taxon>
        <taxon>dalbergioids sensu lato</taxon>
        <taxon>Dalbergieae</taxon>
        <taxon>Pterocarpus clade</taxon>
        <taxon>Stylosanthes</taxon>
    </lineage>
</organism>
<comment type="caution">
    <text evidence="2">The sequence shown here is derived from an EMBL/GenBank/DDBJ whole genome shotgun (WGS) entry which is preliminary data.</text>
</comment>
<protein>
    <submittedName>
        <fullName evidence="2">Uncharacterized protein</fullName>
    </submittedName>
</protein>
<evidence type="ECO:0000313" key="2">
    <source>
        <dbReference type="EMBL" id="MED6178953.1"/>
    </source>
</evidence>
<gene>
    <name evidence="2" type="ORF">PIB30_112410</name>
</gene>
<evidence type="ECO:0000256" key="1">
    <source>
        <dbReference type="SAM" id="MobiDB-lite"/>
    </source>
</evidence>
<keyword evidence="3" id="KW-1185">Reference proteome</keyword>